<dbReference type="InterPro" id="IPR051598">
    <property type="entry name" value="TSUP/Inactive_protease-like"/>
</dbReference>
<comment type="caution">
    <text evidence="6">The sequence shown here is derived from an EMBL/GenBank/DDBJ whole genome shotgun (WGS) entry which is preliminary data.</text>
</comment>
<comment type="subcellular location">
    <subcellularLocation>
        <location evidence="5">Cell membrane</location>
        <topology evidence="5">Multi-pass membrane protein</topology>
    </subcellularLocation>
    <subcellularLocation>
        <location evidence="1">Membrane</location>
        <topology evidence="1">Multi-pass membrane protein</topology>
    </subcellularLocation>
</comment>
<feature type="transmembrane region" description="Helical" evidence="5">
    <location>
        <begin position="7"/>
        <end position="39"/>
    </location>
</feature>
<evidence type="ECO:0000313" key="6">
    <source>
        <dbReference type="EMBL" id="HHS28470.1"/>
    </source>
</evidence>
<feature type="transmembrane region" description="Helical" evidence="5">
    <location>
        <begin position="105"/>
        <end position="124"/>
    </location>
</feature>
<feature type="transmembrane region" description="Helical" evidence="5">
    <location>
        <begin position="259"/>
        <end position="280"/>
    </location>
</feature>
<feature type="transmembrane region" description="Helical" evidence="5">
    <location>
        <begin position="163"/>
        <end position="185"/>
    </location>
</feature>
<reference evidence="6" key="1">
    <citation type="journal article" date="2020" name="mSystems">
        <title>Genome- and Community-Level Interaction Insights into Carbon Utilization and Element Cycling Functions of Hydrothermarchaeota in Hydrothermal Sediment.</title>
        <authorList>
            <person name="Zhou Z."/>
            <person name="Liu Y."/>
            <person name="Xu W."/>
            <person name="Pan J."/>
            <person name="Luo Z.H."/>
            <person name="Li M."/>
        </authorList>
    </citation>
    <scope>NUCLEOTIDE SEQUENCE [LARGE SCALE GENOMIC DNA]</scope>
    <source>
        <strain evidence="6">SpSt-767</strain>
    </source>
</reference>
<dbReference type="EMBL" id="DTGR01000030">
    <property type="protein sequence ID" value="HHS28470.1"/>
    <property type="molecule type" value="Genomic_DNA"/>
</dbReference>
<dbReference type="GO" id="GO:0005886">
    <property type="term" value="C:plasma membrane"/>
    <property type="evidence" value="ECO:0007669"/>
    <property type="project" value="UniProtKB-SubCell"/>
</dbReference>
<feature type="transmembrane region" description="Helical" evidence="5">
    <location>
        <begin position="197"/>
        <end position="222"/>
    </location>
</feature>
<evidence type="ECO:0000256" key="2">
    <source>
        <dbReference type="ARBA" id="ARBA00022692"/>
    </source>
</evidence>
<dbReference type="AlphaFoldDB" id="A0A7V6A1J2"/>
<accession>A0A7V6A1J2</accession>
<organism evidence="6">
    <name type="scientific">Desulfobacca acetoxidans</name>
    <dbReference type="NCBI Taxonomy" id="60893"/>
    <lineage>
        <taxon>Bacteria</taxon>
        <taxon>Pseudomonadati</taxon>
        <taxon>Thermodesulfobacteriota</taxon>
        <taxon>Desulfobaccia</taxon>
        <taxon>Desulfobaccales</taxon>
        <taxon>Desulfobaccaceae</taxon>
        <taxon>Desulfobacca</taxon>
    </lineage>
</organism>
<gene>
    <name evidence="6" type="ORF">ENV52_02050</name>
</gene>
<keyword evidence="5" id="KW-1003">Cell membrane</keyword>
<dbReference type="InterPro" id="IPR002781">
    <property type="entry name" value="TM_pro_TauE-like"/>
</dbReference>
<evidence type="ECO:0000256" key="4">
    <source>
        <dbReference type="ARBA" id="ARBA00023136"/>
    </source>
</evidence>
<dbReference type="Pfam" id="PF01925">
    <property type="entry name" value="TauE"/>
    <property type="match status" value="1"/>
</dbReference>
<feature type="transmembrane region" description="Helical" evidence="5">
    <location>
        <begin position="51"/>
        <end position="70"/>
    </location>
</feature>
<proteinExistence type="inferred from homology"/>
<evidence type="ECO:0000256" key="3">
    <source>
        <dbReference type="ARBA" id="ARBA00022989"/>
    </source>
</evidence>
<evidence type="ECO:0000256" key="1">
    <source>
        <dbReference type="ARBA" id="ARBA00004141"/>
    </source>
</evidence>
<protein>
    <recommendedName>
        <fullName evidence="5">Probable membrane transporter protein</fullName>
    </recommendedName>
</protein>
<feature type="transmembrane region" description="Helical" evidence="5">
    <location>
        <begin position="82"/>
        <end position="99"/>
    </location>
</feature>
<sequence length="281" mass="29804">MAPHETTLVYLGLIALGFVVGTYGTLIGAGGGFVLMPLLLLLYPHEDANRLTAISLAVVFFNALSGSGAYAKMKRIDFKSGLMFAAATIPGAIFGVFSTSYVSRLAFDVIFGAVMIVAGLFMVFKPKSDEEAHVSPHKRSAHEVTRILMGADGISYEYSFNPILGIVLSVFVGFVSSFLGIGGGIVHVPAMAYLLHFPVHIATATSHFVLAIMTFTGTLVHIWTGSFHHGAHRAAALAIGVLPGAQLGAYLSNKIKGSWIIRGLALALVLVGIRILIAAFW</sequence>
<comment type="similarity">
    <text evidence="5">Belongs to the 4-toluene sulfonate uptake permease (TSUP) (TC 2.A.102) family.</text>
</comment>
<dbReference type="PANTHER" id="PTHR43701">
    <property type="entry name" value="MEMBRANE TRANSPORTER PROTEIN MJ0441-RELATED"/>
    <property type="match status" value="1"/>
</dbReference>
<keyword evidence="3 5" id="KW-1133">Transmembrane helix</keyword>
<evidence type="ECO:0000256" key="5">
    <source>
        <dbReference type="RuleBase" id="RU363041"/>
    </source>
</evidence>
<keyword evidence="2 5" id="KW-0812">Transmembrane</keyword>
<dbReference type="PANTHER" id="PTHR43701:SF2">
    <property type="entry name" value="MEMBRANE TRANSPORTER PROTEIN YJNA-RELATED"/>
    <property type="match status" value="1"/>
</dbReference>
<keyword evidence="4 5" id="KW-0472">Membrane</keyword>
<name>A0A7V6A1J2_9BACT</name>